<dbReference type="InterPro" id="IPR005467">
    <property type="entry name" value="His_kinase_dom"/>
</dbReference>
<dbReference type="SUPFAM" id="SSF47384">
    <property type="entry name" value="Homodimeric domain of signal transducing histidine kinase"/>
    <property type="match status" value="1"/>
</dbReference>
<dbReference type="AlphaFoldDB" id="A0A0F9CNR1"/>
<dbReference type="CDD" id="cd00130">
    <property type="entry name" value="PAS"/>
    <property type="match status" value="1"/>
</dbReference>
<reference evidence="8" key="1">
    <citation type="journal article" date="2015" name="Nature">
        <title>Complex archaea that bridge the gap between prokaryotes and eukaryotes.</title>
        <authorList>
            <person name="Spang A."/>
            <person name="Saw J.H."/>
            <person name="Jorgensen S.L."/>
            <person name="Zaremba-Niedzwiedzka K."/>
            <person name="Martijn J."/>
            <person name="Lind A.E."/>
            <person name="van Eijk R."/>
            <person name="Schleper C."/>
            <person name="Guy L."/>
            <person name="Ettema T.J."/>
        </authorList>
    </citation>
    <scope>NUCLEOTIDE SEQUENCE</scope>
</reference>
<dbReference type="PANTHER" id="PTHR43047">
    <property type="entry name" value="TWO-COMPONENT HISTIDINE PROTEIN KINASE"/>
    <property type="match status" value="1"/>
</dbReference>
<evidence type="ECO:0000256" key="4">
    <source>
        <dbReference type="ARBA" id="ARBA00022679"/>
    </source>
</evidence>
<dbReference type="PANTHER" id="PTHR43047:SF72">
    <property type="entry name" value="OSMOSENSING HISTIDINE PROTEIN KINASE SLN1"/>
    <property type="match status" value="1"/>
</dbReference>
<name>A0A0F9CNR1_9ZZZZ</name>
<dbReference type="PRINTS" id="PR00344">
    <property type="entry name" value="BCTRLSENSOR"/>
</dbReference>
<dbReference type="InterPro" id="IPR036890">
    <property type="entry name" value="HATPase_C_sf"/>
</dbReference>
<feature type="domain" description="PAS" evidence="7">
    <location>
        <begin position="1"/>
        <end position="53"/>
    </location>
</feature>
<dbReference type="SMART" id="SM00388">
    <property type="entry name" value="HisKA"/>
    <property type="match status" value="1"/>
</dbReference>
<dbReference type="InterPro" id="IPR004358">
    <property type="entry name" value="Sig_transdc_His_kin-like_C"/>
</dbReference>
<feature type="non-terminal residue" evidence="8">
    <location>
        <position position="1"/>
    </location>
</feature>
<dbReference type="Gene3D" id="1.10.287.130">
    <property type="match status" value="1"/>
</dbReference>
<comment type="caution">
    <text evidence="8">The sequence shown here is derived from an EMBL/GenBank/DDBJ whole genome shotgun (WGS) entry which is preliminary data.</text>
</comment>
<evidence type="ECO:0000259" key="6">
    <source>
        <dbReference type="PROSITE" id="PS50109"/>
    </source>
</evidence>
<dbReference type="SUPFAM" id="SSF55785">
    <property type="entry name" value="PYP-like sensor domain (PAS domain)"/>
    <property type="match status" value="1"/>
</dbReference>
<protein>
    <recommendedName>
        <fullName evidence="2">histidine kinase</fullName>
        <ecNumber evidence="2">2.7.13.3</ecNumber>
    </recommendedName>
</protein>
<sequence length="339" mass="38973">LDEEKKIIDVNETTSKLLDYDRVEILNLSFKDIIHEKDITKMDEMIENFKKNHLGFKCETTFLTNERKSIFMEAGFTNLKIKNQSFIVGSFRDISEKKHIVEKLKEINELKSEFLKRASHELKTPLISIKGFSDLILSLYADHLDPVIISKVREINDGCERLQNIINNILETSRLESLDLKPKVQKEDLSFLIKFCVHELESLAEKRNQSIKLYIHDKLFANIEKEEIHDVLSNLLTNAIKYTPPNGKIEIKTELKDDSVVVSVKDNGIGFTEEQKTKIFQQFGKIERYGQGLDLGIDCTGLGLYISKRIVVSHGGKIWMESEGNSKGSIFYFTLPIAK</sequence>
<proteinExistence type="predicted"/>
<evidence type="ECO:0000313" key="8">
    <source>
        <dbReference type="EMBL" id="KKL51003.1"/>
    </source>
</evidence>
<evidence type="ECO:0000256" key="1">
    <source>
        <dbReference type="ARBA" id="ARBA00000085"/>
    </source>
</evidence>
<comment type="catalytic activity">
    <reaction evidence="1">
        <text>ATP + protein L-histidine = ADP + protein N-phospho-L-histidine.</text>
        <dbReference type="EC" id="2.7.13.3"/>
    </reaction>
</comment>
<keyword evidence="4" id="KW-0808">Transferase</keyword>
<evidence type="ECO:0000256" key="2">
    <source>
        <dbReference type="ARBA" id="ARBA00012438"/>
    </source>
</evidence>
<dbReference type="InterPro" id="IPR035965">
    <property type="entry name" value="PAS-like_dom_sf"/>
</dbReference>
<dbReference type="InterPro" id="IPR003594">
    <property type="entry name" value="HATPase_dom"/>
</dbReference>
<dbReference type="Pfam" id="PF02518">
    <property type="entry name" value="HATPase_c"/>
    <property type="match status" value="1"/>
</dbReference>
<dbReference type="EC" id="2.7.13.3" evidence="2"/>
<accession>A0A0F9CNR1</accession>
<dbReference type="Gene3D" id="3.30.450.20">
    <property type="entry name" value="PAS domain"/>
    <property type="match status" value="1"/>
</dbReference>
<dbReference type="PROSITE" id="PS50112">
    <property type="entry name" value="PAS"/>
    <property type="match status" value="1"/>
</dbReference>
<evidence type="ECO:0000256" key="3">
    <source>
        <dbReference type="ARBA" id="ARBA00022553"/>
    </source>
</evidence>
<dbReference type="SUPFAM" id="SSF55874">
    <property type="entry name" value="ATPase domain of HSP90 chaperone/DNA topoisomerase II/histidine kinase"/>
    <property type="match status" value="1"/>
</dbReference>
<dbReference type="InterPro" id="IPR003661">
    <property type="entry name" value="HisK_dim/P_dom"/>
</dbReference>
<dbReference type="GO" id="GO:0005886">
    <property type="term" value="C:plasma membrane"/>
    <property type="evidence" value="ECO:0007669"/>
    <property type="project" value="TreeGrafter"/>
</dbReference>
<keyword evidence="5" id="KW-0418">Kinase</keyword>
<dbReference type="Gene3D" id="3.30.565.10">
    <property type="entry name" value="Histidine kinase-like ATPase, C-terminal domain"/>
    <property type="match status" value="1"/>
</dbReference>
<organism evidence="8">
    <name type="scientific">marine sediment metagenome</name>
    <dbReference type="NCBI Taxonomy" id="412755"/>
    <lineage>
        <taxon>unclassified sequences</taxon>
        <taxon>metagenomes</taxon>
        <taxon>ecological metagenomes</taxon>
    </lineage>
</organism>
<dbReference type="InterPro" id="IPR000014">
    <property type="entry name" value="PAS"/>
</dbReference>
<keyword evidence="3" id="KW-0597">Phosphoprotein</keyword>
<dbReference type="CDD" id="cd00082">
    <property type="entry name" value="HisKA"/>
    <property type="match status" value="1"/>
</dbReference>
<gene>
    <name evidence="8" type="ORF">LCGC14_2299850</name>
</gene>
<feature type="domain" description="Histidine kinase" evidence="6">
    <location>
        <begin position="117"/>
        <end position="339"/>
    </location>
</feature>
<dbReference type="EMBL" id="LAZR01032399">
    <property type="protein sequence ID" value="KKL51003.1"/>
    <property type="molecule type" value="Genomic_DNA"/>
</dbReference>
<evidence type="ECO:0000259" key="7">
    <source>
        <dbReference type="PROSITE" id="PS50112"/>
    </source>
</evidence>
<dbReference type="PROSITE" id="PS50109">
    <property type="entry name" value="HIS_KIN"/>
    <property type="match status" value="1"/>
</dbReference>
<dbReference type="GO" id="GO:0009927">
    <property type="term" value="F:histidine phosphotransfer kinase activity"/>
    <property type="evidence" value="ECO:0007669"/>
    <property type="project" value="TreeGrafter"/>
</dbReference>
<dbReference type="Pfam" id="PF00512">
    <property type="entry name" value="HisKA"/>
    <property type="match status" value="1"/>
</dbReference>
<dbReference type="GO" id="GO:0000155">
    <property type="term" value="F:phosphorelay sensor kinase activity"/>
    <property type="evidence" value="ECO:0007669"/>
    <property type="project" value="InterPro"/>
</dbReference>
<dbReference type="CDD" id="cd00075">
    <property type="entry name" value="HATPase"/>
    <property type="match status" value="1"/>
</dbReference>
<dbReference type="SMART" id="SM00387">
    <property type="entry name" value="HATPase_c"/>
    <property type="match status" value="1"/>
</dbReference>
<dbReference type="NCBIfam" id="TIGR00229">
    <property type="entry name" value="sensory_box"/>
    <property type="match status" value="1"/>
</dbReference>
<dbReference type="Pfam" id="PF13426">
    <property type="entry name" value="PAS_9"/>
    <property type="match status" value="1"/>
</dbReference>
<dbReference type="InterPro" id="IPR036097">
    <property type="entry name" value="HisK_dim/P_sf"/>
</dbReference>
<evidence type="ECO:0000256" key="5">
    <source>
        <dbReference type="ARBA" id="ARBA00022777"/>
    </source>
</evidence>
<dbReference type="FunFam" id="3.30.565.10:FF:000006">
    <property type="entry name" value="Sensor histidine kinase WalK"/>
    <property type="match status" value="1"/>
</dbReference>